<gene>
    <name evidence="1" type="ORF">ACFQVD_19195</name>
</gene>
<dbReference type="EMBL" id="JBHTEE010000001">
    <property type="protein sequence ID" value="MFC7602230.1"/>
    <property type="molecule type" value="Genomic_DNA"/>
</dbReference>
<accession>A0ABW2T0V2</accession>
<dbReference type="Proteomes" id="UP001596514">
    <property type="component" value="Unassembled WGS sequence"/>
</dbReference>
<dbReference type="RefSeq" id="WP_343964419.1">
    <property type="nucleotide sequence ID" value="NZ_BAAAGK010000023.1"/>
</dbReference>
<name>A0ABW2T0V2_9ACTN</name>
<sequence length="101" mass="10795">MYGWVILGDAATKRVNGQEVIITAGKSGDLGAAIRAWEDGERHRMVYELGNLGRLVDDAMTRLQLRQSQKRTVKTADVNSCEPCAGAETAGANAKHPKGAA</sequence>
<keyword evidence="2" id="KW-1185">Reference proteome</keyword>
<reference evidence="2" key="1">
    <citation type="journal article" date="2019" name="Int. J. Syst. Evol. Microbiol.">
        <title>The Global Catalogue of Microorganisms (GCM) 10K type strain sequencing project: providing services to taxonomists for standard genome sequencing and annotation.</title>
        <authorList>
            <consortium name="The Broad Institute Genomics Platform"/>
            <consortium name="The Broad Institute Genome Sequencing Center for Infectious Disease"/>
            <person name="Wu L."/>
            <person name="Ma J."/>
        </authorList>
    </citation>
    <scope>NUCLEOTIDE SEQUENCE [LARGE SCALE GENOMIC DNA]</scope>
    <source>
        <strain evidence="2">JCM 10083</strain>
    </source>
</reference>
<proteinExistence type="predicted"/>
<protein>
    <submittedName>
        <fullName evidence="1">Uncharacterized protein</fullName>
    </submittedName>
</protein>
<organism evidence="1 2">
    <name type="scientific">Streptosporangium amethystogenes subsp. fukuiense</name>
    <dbReference type="NCBI Taxonomy" id="698418"/>
    <lineage>
        <taxon>Bacteria</taxon>
        <taxon>Bacillati</taxon>
        <taxon>Actinomycetota</taxon>
        <taxon>Actinomycetes</taxon>
        <taxon>Streptosporangiales</taxon>
        <taxon>Streptosporangiaceae</taxon>
        <taxon>Streptosporangium</taxon>
    </lineage>
</organism>
<comment type="caution">
    <text evidence="1">The sequence shown here is derived from an EMBL/GenBank/DDBJ whole genome shotgun (WGS) entry which is preliminary data.</text>
</comment>
<evidence type="ECO:0000313" key="2">
    <source>
        <dbReference type="Proteomes" id="UP001596514"/>
    </source>
</evidence>
<evidence type="ECO:0000313" key="1">
    <source>
        <dbReference type="EMBL" id="MFC7602230.1"/>
    </source>
</evidence>